<sequence length="287" mass="30179">MKKKLLSITVFLFCCLSMLANNTLSNKTTPQPQKNLIKSVNPPTTSLANITLCEGEELKLTAEDAGTGATYKWTKGASTKSSVKDLIINNVSLGDAGIYTLTVTKNGCTNAVDIEVKINKNPTTPTLGNTVASCSSASSTKIDNYDATVTYVFTPTGPTVKASGEIENMVIGTSYTVKAKKGTCESGDSASFKNDAMLPTPTLPSLKNTVASCSSASSTKIDNYDANVTYIFTPTGPTVKVSGEIENMVIGTSYTVKAKKGTCESGDSASFKNDAMLPTPKAIIKLK</sequence>
<dbReference type="InterPro" id="IPR013783">
    <property type="entry name" value="Ig-like_fold"/>
</dbReference>
<reference evidence="3 4" key="1">
    <citation type="submission" date="2017-11" db="EMBL/GenBank/DDBJ databases">
        <authorList>
            <person name="Duchaud E."/>
        </authorList>
    </citation>
    <scope>NUCLEOTIDE SEQUENCE [LARGE SCALE GENOMIC DNA]</scope>
    <source>
        <strain evidence="3 4">TNO010</strain>
    </source>
</reference>
<dbReference type="AlphaFoldDB" id="A0A2I2MAQ4"/>
<protein>
    <recommendedName>
        <fullName evidence="2">Ig-like domain-containing protein</fullName>
    </recommendedName>
</protein>
<dbReference type="InterPro" id="IPR007110">
    <property type="entry name" value="Ig-like_dom"/>
</dbReference>
<feature type="chain" id="PRO_5014167093" description="Ig-like domain-containing protein" evidence="1">
    <location>
        <begin position="21"/>
        <end position="287"/>
    </location>
</feature>
<dbReference type="RefSeq" id="WP_172505802.1">
    <property type="nucleotide sequence ID" value="NZ_OENE01000048.1"/>
</dbReference>
<evidence type="ECO:0000313" key="3">
    <source>
        <dbReference type="EMBL" id="SOU89622.1"/>
    </source>
</evidence>
<feature type="domain" description="Ig-like" evidence="2">
    <location>
        <begin position="43"/>
        <end position="119"/>
    </location>
</feature>
<keyword evidence="1" id="KW-0732">Signal</keyword>
<gene>
    <name evidence="3" type="ORF">TNO010_520007</name>
</gene>
<dbReference type="Proteomes" id="UP000490060">
    <property type="component" value="Unassembled WGS sequence"/>
</dbReference>
<dbReference type="InterPro" id="IPR003599">
    <property type="entry name" value="Ig_sub"/>
</dbReference>
<dbReference type="Gene3D" id="2.60.40.10">
    <property type="entry name" value="Immunoglobulins"/>
    <property type="match status" value="1"/>
</dbReference>
<dbReference type="EMBL" id="OENE01000048">
    <property type="protein sequence ID" value="SOU89622.1"/>
    <property type="molecule type" value="Genomic_DNA"/>
</dbReference>
<accession>A0A2I2MAQ4</accession>
<dbReference type="SUPFAM" id="SSF48726">
    <property type="entry name" value="Immunoglobulin"/>
    <property type="match status" value="1"/>
</dbReference>
<dbReference type="PROSITE" id="PS50835">
    <property type="entry name" value="IG_LIKE"/>
    <property type="match status" value="1"/>
</dbReference>
<feature type="signal peptide" evidence="1">
    <location>
        <begin position="1"/>
        <end position="20"/>
    </location>
</feature>
<dbReference type="SMART" id="SM00409">
    <property type="entry name" value="IG"/>
    <property type="match status" value="1"/>
</dbReference>
<evidence type="ECO:0000259" key="2">
    <source>
        <dbReference type="PROSITE" id="PS50835"/>
    </source>
</evidence>
<evidence type="ECO:0000256" key="1">
    <source>
        <dbReference type="SAM" id="SignalP"/>
    </source>
</evidence>
<name>A0A2I2MAQ4_9FLAO</name>
<organism evidence="3 4">
    <name type="scientific">Tenacibaculum finnmarkense genomovar ulcerans</name>
    <dbReference type="NCBI Taxonomy" id="2781388"/>
    <lineage>
        <taxon>Bacteria</taxon>
        <taxon>Pseudomonadati</taxon>
        <taxon>Bacteroidota</taxon>
        <taxon>Flavobacteriia</taxon>
        <taxon>Flavobacteriales</taxon>
        <taxon>Flavobacteriaceae</taxon>
        <taxon>Tenacibaculum</taxon>
        <taxon>Tenacibaculum finnmarkense</taxon>
    </lineage>
</organism>
<dbReference type="InterPro" id="IPR036179">
    <property type="entry name" value="Ig-like_dom_sf"/>
</dbReference>
<proteinExistence type="predicted"/>
<evidence type="ECO:0000313" key="4">
    <source>
        <dbReference type="Proteomes" id="UP000490060"/>
    </source>
</evidence>